<dbReference type="CDD" id="cd00371">
    <property type="entry name" value="HMA"/>
    <property type="match status" value="1"/>
</dbReference>
<comment type="caution">
    <text evidence="2">The sequence shown here is derived from an EMBL/GenBank/DDBJ whole genome shotgun (WGS) entry which is preliminary data.</text>
</comment>
<dbReference type="Proteomes" id="UP000700596">
    <property type="component" value="Unassembled WGS sequence"/>
</dbReference>
<feature type="non-terminal residue" evidence="2">
    <location>
        <position position="112"/>
    </location>
</feature>
<dbReference type="GO" id="GO:0046872">
    <property type="term" value="F:metal ion binding"/>
    <property type="evidence" value="ECO:0007669"/>
    <property type="project" value="InterPro"/>
</dbReference>
<organism evidence="2 3">
    <name type="scientific">Dendryphion nanum</name>
    <dbReference type="NCBI Taxonomy" id="256645"/>
    <lineage>
        <taxon>Eukaryota</taxon>
        <taxon>Fungi</taxon>
        <taxon>Dikarya</taxon>
        <taxon>Ascomycota</taxon>
        <taxon>Pezizomycotina</taxon>
        <taxon>Dothideomycetes</taxon>
        <taxon>Pleosporomycetidae</taxon>
        <taxon>Pleosporales</taxon>
        <taxon>Torulaceae</taxon>
        <taxon>Dendryphion</taxon>
    </lineage>
</organism>
<protein>
    <recommendedName>
        <fullName evidence="1">HMA domain-containing protein</fullName>
    </recommendedName>
</protein>
<keyword evidence="3" id="KW-1185">Reference proteome</keyword>
<evidence type="ECO:0000313" key="3">
    <source>
        <dbReference type="Proteomes" id="UP000700596"/>
    </source>
</evidence>
<gene>
    <name evidence="2" type="ORF">B0J11DRAFT_448947</name>
</gene>
<dbReference type="InterPro" id="IPR006121">
    <property type="entry name" value="HMA_dom"/>
</dbReference>
<proteinExistence type="predicted"/>
<evidence type="ECO:0000313" key="2">
    <source>
        <dbReference type="EMBL" id="KAH7109421.1"/>
    </source>
</evidence>
<dbReference type="Gene3D" id="3.30.70.100">
    <property type="match status" value="1"/>
</dbReference>
<sequence>MIRHAYPDTVTTTIFISNLHCPSCVDSITNSLGAFQPAPDFIAHSIVSHSVTIRHSTSITVEEISASLDAAGFEVHSVFQGTAPIDGPVEVRSPVEHDREWQASLDQAVSKW</sequence>
<dbReference type="InterPro" id="IPR036163">
    <property type="entry name" value="HMA_dom_sf"/>
</dbReference>
<dbReference type="PROSITE" id="PS50846">
    <property type="entry name" value="HMA_2"/>
    <property type="match status" value="1"/>
</dbReference>
<dbReference type="OrthoDB" id="3784695at2759"/>
<accession>A0A9P9CZ06</accession>
<dbReference type="SUPFAM" id="SSF55008">
    <property type="entry name" value="HMA, heavy metal-associated domain"/>
    <property type="match status" value="1"/>
</dbReference>
<name>A0A9P9CZ06_9PLEO</name>
<dbReference type="EMBL" id="JAGMWT010000032">
    <property type="protein sequence ID" value="KAH7109421.1"/>
    <property type="molecule type" value="Genomic_DNA"/>
</dbReference>
<evidence type="ECO:0000259" key="1">
    <source>
        <dbReference type="PROSITE" id="PS50846"/>
    </source>
</evidence>
<dbReference type="AlphaFoldDB" id="A0A9P9CZ06"/>
<reference evidence="2" key="1">
    <citation type="journal article" date="2021" name="Nat. Commun.">
        <title>Genetic determinants of endophytism in the Arabidopsis root mycobiome.</title>
        <authorList>
            <person name="Mesny F."/>
            <person name="Miyauchi S."/>
            <person name="Thiergart T."/>
            <person name="Pickel B."/>
            <person name="Atanasova L."/>
            <person name="Karlsson M."/>
            <person name="Huettel B."/>
            <person name="Barry K.W."/>
            <person name="Haridas S."/>
            <person name="Chen C."/>
            <person name="Bauer D."/>
            <person name="Andreopoulos W."/>
            <person name="Pangilinan J."/>
            <person name="LaButti K."/>
            <person name="Riley R."/>
            <person name="Lipzen A."/>
            <person name="Clum A."/>
            <person name="Drula E."/>
            <person name="Henrissat B."/>
            <person name="Kohler A."/>
            <person name="Grigoriev I.V."/>
            <person name="Martin F.M."/>
            <person name="Hacquard S."/>
        </authorList>
    </citation>
    <scope>NUCLEOTIDE SEQUENCE</scope>
    <source>
        <strain evidence="2">MPI-CAGE-CH-0243</strain>
    </source>
</reference>
<dbReference type="Pfam" id="PF00403">
    <property type="entry name" value="HMA"/>
    <property type="match status" value="1"/>
</dbReference>
<feature type="domain" description="HMA" evidence="1">
    <location>
        <begin position="10"/>
        <end position="76"/>
    </location>
</feature>